<dbReference type="STRING" id="1121003.SAMN03080618_02792"/>
<evidence type="ECO:0008006" key="4">
    <source>
        <dbReference type="Google" id="ProtNLM"/>
    </source>
</evidence>
<protein>
    <recommendedName>
        <fullName evidence="4">Cell division protein FtsL</fullName>
    </recommendedName>
</protein>
<proteinExistence type="predicted"/>
<dbReference type="RefSeq" id="WP_091523487.1">
    <property type="nucleotide sequence ID" value="NZ_FORF01000016.1"/>
</dbReference>
<dbReference type="Proteomes" id="UP000242763">
    <property type="component" value="Unassembled WGS sequence"/>
</dbReference>
<feature type="coiled-coil region" evidence="1">
    <location>
        <begin position="27"/>
        <end position="54"/>
    </location>
</feature>
<keyword evidence="3" id="KW-1185">Reference proteome</keyword>
<dbReference type="AlphaFoldDB" id="A0A1I3QTH0"/>
<dbReference type="EMBL" id="FORF01000016">
    <property type="protein sequence ID" value="SFJ37408.1"/>
    <property type="molecule type" value="Genomic_DNA"/>
</dbReference>
<evidence type="ECO:0000313" key="2">
    <source>
        <dbReference type="EMBL" id="SFJ37408.1"/>
    </source>
</evidence>
<keyword evidence="1" id="KW-0175">Coiled coil</keyword>
<reference evidence="3" key="1">
    <citation type="submission" date="2016-10" db="EMBL/GenBank/DDBJ databases">
        <authorList>
            <person name="Varghese N."/>
            <person name="Submissions S."/>
        </authorList>
    </citation>
    <scope>NUCLEOTIDE SEQUENCE [LARGE SCALE GENOMIC DNA]</scope>
    <source>
        <strain evidence="3">DSM 21857</strain>
    </source>
</reference>
<evidence type="ECO:0000256" key="1">
    <source>
        <dbReference type="SAM" id="Coils"/>
    </source>
</evidence>
<gene>
    <name evidence="2" type="ORF">SAMN03080618_02792</name>
</gene>
<name>A0A1I3QTH0_9HYPH</name>
<evidence type="ECO:0000313" key="3">
    <source>
        <dbReference type="Proteomes" id="UP000242763"/>
    </source>
</evidence>
<dbReference type="OrthoDB" id="7165680at2"/>
<accession>A0A1I3QTH0</accession>
<organism evidence="2 3">
    <name type="scientific">Aquamicrobium aerolatum DSM 21857</name>
    <dbReference type="NCBI Taxonomy" id="1121003"/>
    <lineage>
        <taxon>Bacteria</taxon>
        <taxon>Pseudomonadati</taxon>
        <taxon>Pseudomonadota</taxon>
        <taxon>Alphaproteobacteria</taxon>
        <taxon>Hyphomicrobiales</taxon>
        <taxon>Phyllobacteriaceae</taxon>
        <taxon>Aerobium</taxon>
    </lineage>
</organism>
<sequence>MFRTTDIVLIAVMVAAAGFTYTTKHSAEAELSKLRKLEAAIRFEEDTIDLLKADWSLMTQPARLQRLAEAYQGELKLAPVEAHQFSTIAELPKRELRIEDLFGSGTGGMATSTIDGTTTSGVTP</sequence>